<comment type="subcellular location">
    <subcellularLocation>
        <location evidence="1">Cell membrane</location>
        <topology evidence="1">Multi-pass membrane protein</topology>
    </subcellularLocation>
</comment>
<dbReference type="Proteomes" id="UP001139104">
    <property type="component" value="Unassembled WGS sequence"/>
</dbReference>
<feature type="domain" description="ABC transporter" evidence="9">
    <location>
        <begin position="338"/>
        <end position="556"/>
    </location>
</feature>
<dbReference type="InterPro" id="IPR011527">
    <property type="entry name" value="ABC1_TM_dom"/>
</dbReference>
<dbReference type="InterPro" id="IPR027417">
    <property type="entry name" value="P-loop_NTPase"/>
</dbReference>
<dbReference type="SMART" id="SM00382">
    <property type="entry name" value="AAA"/>
    <property type="match status" value="1"/>
</dbReference>
<dbReference type="InterPro" id="IPR039421">
    <property type="entry name" value="Type_1_exporter"/>
</dbReference>
<feature type="transmembrane region" description="Helical" evidence="8">
    <location>
        <begin position="163"/>
        <end position="184"/>
    </location>
</feature>
<dbReference type="PROSITE" id="PS50929">
    <property type="entry name" value="ABC_TM1F"/>
    <property type="match status" value="1"/>
</dbReference>
<dbReference type="PROSITE" id="PS00211">
    <property type="entry name" value="ABC_TRANSPORTER_1"/>
    <property type="match status" value="1"/>
</dbReference>
<dbReference type="Pfam" id="PF00664">
    <property type="entry name" value="ABC_membrane"/>
    <property type="match status" value="1"/>
</dbReference>
<sequence>MTSLWRLVGLFRPHAGWIALSILISLASLLANIGLLATSGWFIAAMAGAGLAGAAINYFTPAAVIRTFAILRTGGRYADRLISHEATLRLIARLRVEIFARLERIAPAALGDLRSGDVLASLRGDVDRLEQVFLRLFAPLIVALLAASILVAALAFWSAALAVAAALIFALAGFAAPASSALWARRPSRAVAARAAALRARLVDDLQGLAALQATGADARHFDALERQMADLLAAEADVARIGALGQACVGATVELTALAALALGAGVVKSGLIDGPQLTGGVLTALASLEAFGGVAAAFAGLFAVIASAERVFGLMDRRPVVVEPARPAPPPQGFDLKLHDVSLTFPGAARPALRNIDLDIPEGRRIAFVGASGAGKSSLSDLIVRFRDPDAGAIWLGGVELKDLPGDVIRSRIVVMRQAPHIFAASVARNLRLAKPEAAEQELWNALAAVEMEETVRALPQGLDSPVGVGGAKLSGGQAKRLALARALLTDAPILFLDEPTEGLDPDAARRILGRIIERSRGKTLLLATHRPAERAAMNEIVTLDGGRIVARRLV</sequence>
<keyword evidence="12" id="KW-1185">Reference proteome</keyword>
<keyword evidence="4" id="KW-0547">Nucleotide-binding</keyword>
<protein>
    <submittedName>
        <fullName evidence="11">Thiol reductant ABC exporter subunit CydC</fullName>
    </submittedName>
</protein>
<keyword evidence="5" id="KW-0067">ATP-binding</keyword>
<dbReference type="Gene3D" id="3.40.50.300">
    <property type="entry name" value="P-loop containing nucleotide triphosphate hydrolases"/>
    <property type="match status" value="1"/>
</dbReference>
<evidence type="ECO:0000256" key="3">
    <source>
        <dbReference type="ARBA" id="ARBA00022692"/>
    </source>
</evidence>
<dbReference type="SUPFAM" id="SSF90123">
    <property type="entry name" value="ABC transporter transmembrane region"/>
    <property type="match status" value="1"/>
</dbReference>
<evidence type="ECO:0000256" key="1">
    <source>
        <dbReference type="ARBA" id="ARBA00004651"/>
    </source>
</evidence>
<evidence type="ECO:0000313" key="11">
    <source>
        <dbReference type="EMBL" id="MCI4682070.1"/>
    </source>
</evidence>
<feature type="transmembrane region" description="Helical" evidence="8">
    <location>
        <begin position="41"/>
        <end position="60"/>
    </location>
</feature>
<dbReference type="PANTHER" id="PTHR24221:SF654">
    <property type="entry name" value="ATP-BINDING CASSETTE SUB-FAMILY B MEMBER 6"/>
    <property type="match status" value="1"/>
</dbReference>
<dbReference type="Gene3D" id="1.20.1560.10">
    <property type="entry name" value="ABC transporter type 1, transmembrane domain"/>
    <property type="match status" value="1"/>
</dbReference>
<dbReference type="InterPro" id="IPR003593">
    <property type="entry name" value="AAA+_ATPase"/>
</dbReference>
<feature type="transmembrane region" description="Helical" evidence="8">
    <location>
        <begin position="132"/>
        <end position="157"/>
    </location>
</feature>
<gene>
    <name evidence="11" type="primary">cydC</name>
    <name evidence="11" type="ORF">K2U94_04710</name>
</gene>
<evidence type="ECO:0000256" key="6">
    <source>
        <dbReference type="ARBA" id="ARBA00022989"/>
    </source>
</evidence>
<evidence type="ECO:0000259" key="9">
    <source>
        <dbReference type="PROSITE" id="PS50893"/>
    </source>
</evidence>
<dbReference type="CDD" id="cd03228">
    <property type="entry name" value="ABCC_MRP_Like"/>
    <property type="match status" value="1"/>
</dbReference>
<keyword evidence="6 8" id="KW-1133">Transmembrane helix</keyword>
<dbReference type="InterPro" id="IPR017871">
    <property type="entry name" value="ABC_transporter-like_CS"/>
</dbReference>
<evidence type="ECO:0000256" key="8">
    <source>
        <dbReference type="SAM" id="Phobius"/>
    </source>
</evidence>
<dbReference type="InterPro" id="IPR014223">
    <property type="entry name" value="ABC_CydC/D"/>
</dbReference>
<evidence type="ECO:0000256" key="4">
    <source>
        <dbReference type="ARBA" id="ARBA00022741"/>
    </source>
</evidence>
<evidence type="ECO:0000256" key="7">
    <source>
        <dbReference type="ARBA" id="ARBA00023136"/>
    </source>
</evidence>
<evidence type="ECO:0000256" key="5">
    <source>
        <dbReference type="ARBA" id="ARBA00022840"/>
    </source>
</evidence>
<feature type="domain" description="ABC transmembrane type-1" evidence="10">
    <location>
        <begin position="19"/>
        <end position="305"/>
    </location>
</feature>
<comment type="similarity">
    <text evidence="2">Belongs to the ABC transporter superfamily.</text>
</comment>
<dbReference type="Pfam" id="PF00005">
    <property type="entry name" value="ABC_tran"/>
    <property type="match status" value="1"/>
</dbReference>
<keyword evidence="7 8" id="KW-0472">Membrane</keyword>
<feature type="transmembrane region" description="Helical" evidence="8">
    <location>
        <begin position="15"/>
        <end position="35"/>
    </location>
</feature>
<evidence type="ECO:0000256" key="2">
    <source>
        <dbReference type="ARBA" id="ARBA00005417"/>
    </source>
</evidence>
<name>A0ABS9Z3Y7_9HYPH</name>
<dbReference type="RefSeq" id="WP_243066104.1">
    <property type="nucleotide sequence ID" value="NZ_JAIVFK010000002.1"/>
</dbReference>
<dbReference type="InterPro" id="IPR036640">
    <property type="entry name" value="ABC1_TM_sf"/>
</dbReference>
<dbReference type="PROSITE" id="PS50893">
    <property type="entry name" value="ABC_TRANSPORTER_2"/>
    <property type="match status" value="1"/>
</dbReference>
<dbReference type="InterPro" id="IPR003439">
    <property type="entry name" value="ABC_transporter-like_ATP-bd"/>
</dbReference>
<evidence type="ECO:0000259" key="10">
    <source>
        <dbReference type="PROSITE" id="PS50929"/>
    </source>
</evidence>
<accession>A0ABS9Z3Y7</accession>
<organism evidence="11 12">
    <name type="scientific">Candidatus Rhodoblastus alkanivorans</name>
    <dbReference type="NCBI Taxonomy" id="2954117"/>
    <lineage>
        <taxon>Bacteria</taxon>
        <taxon>Pseudomonadati</taxon>
        <taxon>Pseudomonadota</taxon>
        <taxon>Alphaproteobacteria</taxon>
        <taxon>Hyphomicrobiales</taxon>
        <taxon>Rhodoblastaceae</taxon>
        <taxon>Rhodoblastus</taxon>
    </lineage>
</organism>
<comment type="caution">
    <text evidence="11">The sequence shown here is derived from an EMBL/GenBank/DDBJ whole genome shotgun (WGS) entry which is preliminary data.</text>
</comment>
<dbReference type="EMBL" id="JAIVFP010000001">
    <property type="protein sequence ID" value="MCI4682070.1"/>
    <property type="molecule type" value="Genomic_DNA"/>
</dbReference>
<dbReference type="PANTHER" id="PTHR24221">
    <property type="entry name" value="ATP-BINDING CASSETTE SUB-FAMILY B"/>
    <property type="match status" value="1"/>
</dbReference>
<proteinExistence type="inferred from homology"/>
<evidence type="ECO:0000313" key="12">
    <source>
        <dbReference type="Proteomes" id="UP001139104"/>
    </source>
</evidence>
<keyword evidence="3 8" id="KW-0812">Transmembrane</keyword>
<dbReference type="SUPFAM" id="SSF52540">
    <property type="entry name" value="P-loop containing nucleoside triphosphate hydrolases"/>
    <property type="match status" value="1"/>
</dbReference>
<feature type="transmembrane region" description="Helical" evidence="8">
    <location>
        <begin position="289"/>
        <end position="310"/>
    </location>
</feature>
<dbReference type="NCBIfam" id="TIGR02868">
    <property type="entry name" value="CydC"/>
    <property type="match status" value="1"/>
</dbReference>
<reference evidence="11" key="1">
    <citation type="journal article" date="2022" name="ISME J.">
        <title>Identification of active gaseous-alkane degraders at natural gas seeps.</title>
        <authorList>
            <person name="Farhan Ul Haque M."/>
            <person name="Hernandez M."/>
            <person name="Crombie A.T."/>
            <person name="Murrell J.C."/>
        </authorList>
    </citation>
    <scope>NUCLEOTIDE SEQUENCE</scope>
    <source>
        <strain evidence="11">PC2</strain>
    </source>
</reference>